<accession>A0A6J5PED1</accession>
<reference evidence="1" key="1">
    <citation type="submission" date="2020-05" db="EMBL/GenBank/DDBJ databases">
        <authorList>
            <person name="Chiriac C."/>
            <person name="Salcher M."/>
            <person name="Ghai R."/>
            <person name="Kavagutti S V."/>
        </authorList>
    </citation>
    <scope>NUCLEOTIDE SEQUENCE</scope>
</reference>
<organism evidence="1">
    <name type="scientific">uncultured Caudovirales phage</name>
    <dbReference type="NCBI Taxonomy" id="2100421"/>
    <lineage>
        <taxon>Viruses</taxon>
        <taxon>Duplodnaviria</taxon>
        <taxon>Heunggongvirae</taxon>
        <taxon>Uroviricota</taxon>
        <taxon>Caudoviricetes</taxon>
        <taxon>Peduoviridae</taxon>
        <taxon>Maltschvirus</taxon>
        <taxon>Maltschvirus maltsch</taxon>
    </lineage>
</organism>
<protein>
    <submittedName>
        <fullName evidence="1">Uncharacterized protein</fullName>
    </submittedName>
</protein>
<name>A0A6J5PED1_9CAUD</name>
<sequence length="107" mass="12033">MTDDILADRWQTHLARCHDLLASEWAKAIAAAQEYLSGDDLKRDEADNLSDSDQDDLTDRHHCAVCEMNGVLTFLETPLLAYRKAVESIVHDMSLEIAKFTSVTRAL</sequence>
<dbReference type="EMBL" id="LR796844">
    <property type="protein sequence ID" value="CAB4169517.1"/>
    <property type="molecule type" value="Genomic_DNA"/>
</dbReference>
<evidence type="ECO:0000313" key="2">
    <source>
        <dbReference type="EMBL" id="CAB4198409.1"/>
    </source>
</evidence>
<dbReference type="EMBL" id="LR797254">
    <property type="protein sequence ID" value="CAB4198409.1"/>
    <property type="molecule type" value="Genomic_DNA"/>
</dbReference>
<proteinExistence type="predicted"/>
<evidence type="ECO:0000313" key="1">
    <source>
        <dbReference type="EMBL" id="CAB4169517.1"/>
    </source>
</evidence>
<gene>
    <name evidence="2" type="ORF">UFOVP1305_84</name>
    <name evidence="1" type="ORF">UFOVP896_29</name>
</gene>